<dbReference type="Proteomes" id="UP001321473">
    <property type="component" value="Unassembled WGS sequence"/>
</dbReference>
<comment type="caution">
    <text evidence="1">The sequence shown here is derived from an EMBL/GenBank/DDBJ whole genome shotgun (WGS) entry which is preliminary data.</text>
</comment>
<dbReference type="AlphaFoldDB" id="A0AAQ4D3Y0"/>
<name>A0AAQ4D3Y0_AMBAM</name>
<evidence type="ECO:0000313" key="1">
    <source>
        <dbReference type="EMBL" id="KAK8757170.1"/>
    </source>
</evidence>
<proteinExistence type="predicted"/>
<keyword evidence="2" id="KW-1185">Reference proteome</keyword>
<protein>
    <submittedName>
        <fullName evidence="1">Uncharacterized protein</fullName>
    </submittedName>
</protein>
<sequence>MALRLSGRLAKNFQRLLPTSHHFRLKSSLPSDWSGAAGKQKDQIKMLHDHTEGEIREREMIIRELEKQIADKRKIIDDLKQHK</sequence>
<evidence type="ECO:0000313" key="2">
    <source>
        <dbReference type="Proteomes" id="UP001321473"/>
    </source>
</evidence>
<accession>A0AAQ4D3Y0</accession>
<dbReference type="SUPFAM" id="SSF64602">
    <property type="entry name" value="F1 ATPase inhibitor, IF1, C-terminal domain"/>
    <property type="match status" value="1"/>
</dbReference>
<gene>
    <name evidence="1" type="ORF">V5799_000123</name>
</gene>
<organism evidence="1 2">
    <name type="scientific">Amblyomma americanum</name>
    <name type="common">Lone star tick</name>
    <dbReference type="NCBI Taxonomy" id="6943"/>
    <lineage>
        <taxon>Eukaryota</taxon>
        <taxon>Metazoa</taxon>
        <taxon>Ecdysozoa</taxon>
        <taxon>Arthropoda</taxon>
        <taxon>Chelicerata</taxon>
        <taxon>Arachnida</taxon>
        <taxon>Acari</taxon>
        <taxon>Parasitiformes</taxon>
        <taxon>Ixodida</taxon>
        <taxon>Ixodoidea</taxon>
        <taxon>Ixodidae</taxon>
        <taxon>Amblyomminae</taxon>
        <taxon>Amblyomma</taxon>
    </lineage>
</organism>
<dbReference type="EMBL" id="JARKHS020035505">
    <property type="protein sequence ID" value="KAK8757170.1"/>
    <property type="molecule type" value="Genomic_DNA"/>
</dbReference>
<reference evidence="1 2" key="1">
    <citation type="journal article" date="2023" name="Arcadia Sci">
        <title>De novo assembly of a long-read Amblyomma americanum tick genome.</title>
        <authorList>
            <person name="Chou S."/>
            <person name="Poskanzer K.E."/>
            <person name="Rollins M."/>
            <person name="Thuy-Boun P.S."/>
        </authorList>
    </citation>
    <scope>NUCLEOTIDE SEQUENCE [LARGE SCALE GENOMIC DNA]</scope>
    <source>
        <strain evidence="1">F_SG_1</strain>
        <tissue evidence="1">Salivary glands</tissue>
    </source>
</reference>